<keyword evidence="1" id="KW-0472">Membrane</keyword>
<protein>
    <submittedName>
        <fullName evidence="2">Uncharacterized protein</fullName>
    </submittedName>
</protein>
<dbReference type="AlphaFoldDB" id="A0A8B6F432"/>
<evidence type="ECO:0000256" key="1">
    <source>
        <dbReference type="SAM" id="Phobius"/>
    </source>
</evidence>
<dbReference type="OrthoDB" id="10337240at2759"/>
<evidence type="ECO:0000313" key="2">
    <source>
        <dbReference type="EMBL" id="VDI44067.1"/>
    </source>
</evidence>
<accession>A0A8B6F432</accession>
<feature type="transmembrane region" description="Helical" evidence="1">
    <location>
        <begin position="149"/>
        <end position="169"/>
    </location>
</feature>
<organism evidence="2 3">
    <name type="scientific">Mytilus galloprovincialis</name>
    <name type="common">Mediterranean mussel</name>
    <dbReference type="NCBI Taxonomy" id="29158"/>
    <lineage>
        <taxon>Eukaryota</taxon>
        <taxon>Metazoa</taxon>
        <taxon>Spiralia</taxon>
        <taxon>Lophotrochozoa</taxon>
        <taxon>Mollusca</taxon>
        <taxon>Bivalvia</taxon>
        <taxon>Autobranchia</taxon>
        <taxon>Pteriomorphia</taxon>
        <taxon>Mytilida</taxon>
        <taxon>Mytiloidea</taxon>
        <taxon>Mytilidae</taxon>
        <taxon>Mytilinae</taxon>
        <taxon>Mytilus</taxon>
    </lineage>
</organism>
<keyword evidence="1" id="KW-1133">Transmembrane helix</keyword>
<comment type="caution">
    <text evidence="2">The sequence shown here is derived from an EMBL/GenBank/DDBJ whole genome shotgun (WGS) entry which is preliminary data.</text>
</comment>
<keyword evidence="3" id="KW-1185">Reference proteome</keyword>
<keyword evidence="1" id="KW-0812">Transmembrane</keyword>
<proteinExistence type="predicted"/>
<gene>
    <name evidence="2" type="ORF">MGAL_10B030252</name>
</gene>
<sequence>MFERVWLGPDVNNAEQSMIYFLNNYKNPNLNQIKFSLQEDEGSYDLIVGDFLEENAGVYICRSSTDGIFFERRFKVSLKECKPGTTSTDGIVCLPCSENRYGHKCKYHCECETYQRCDPELGCVELTETSSQLETSRPTESENDSRTPILYIILVSAGLITWLIICWTCSKICYQRIRPEGSRTSQIRLNPEPLQQETIQLEQINKNYKQSDDFYGTNLVQNRSVLRRNRLPVKSQHIYDSVCDSNPHIDQQHIGHADREEASAQSSDEAHCAPNGSNLIKRELFLNLYQKLNEKRDTKAHDYIGIDTTTKD</sequence>
<dbReference type="Proteomes" id="UP000596742">
    <property type="component" value="Unassembled WGS sequence"/>
</dbReference>
<evidence type="ECO:0000313" key="3">
    <source>
        <dbReference type="Proteomes" id="UP000596742"/>
    </source>
</evidence>
<dbReference type="EMBL" id="UYJE01006224">
    <property type="protein sequence ID" value="VDI44067.1"/>
    <property type="molecule type" value="Genomic_DNA"/>
</dbReference>
<name>A0A8B6F432_MYTGA</name>
<reference evidence="2" key="1">
    <citation type="submission" date="2018-11" db="EMBL/GenBank/DDBJ databases">
        <authorList>
            <person name="Alioto T."/>
            <person name="Alioto T."/>
        </authorList>
    </citation>
    <scope>NUCLEOTIDE SEQUENCE</scope>
</reference>